<comment type="similarity">
    <text evidence="1">Belongs to the methyltransferase superfamily. L-isoaspartyl/D-aspartyl protein methyltransferase family.</text>
</comment>
<gene>
    <name evidence="4" type="ORF">SAMN04489752_1620</name>
</gene>
<keyword evidence="4" id="KW-0808">Transferase</keyword>
<dbReference type="OrthoDB" id="4035289at2"/>
<proteinExistence type="inferred from homology"/>
<evidence type="ECO:0000313" key="4">
    <source>
        <dbReference type="EMBL" id="SDS39384.1"/>
    </source>
</evidence>
<dbReference type="InterPro" id="IPR029063">
    <property type="entry name" value="SAM-dependent_MTases_sf"/>
</dbReference>
<keyword evidence="4" id="KW-0489">Methyltransferase</keyword>
<dbReference type="PANTHER" id="PTHR11579:SF18">
    <property type="entry name" value="PROTEIN-L-ISOASPARTATE O-METHYLTRANSFERASE"/>
    <property type="match status" value="1"/>
</dbReference>
<organism evidence="4 5">
    <name type="scientific">Brevibacterium siliguriense</name>
    <dbReference type="NCBI Taxonomy" id="1136497"/>
    <lineage>
        <taxon>Bacteria</taxon>
        <taxon>Bacillati</taxon>
        <taxon>Actinomycetota</taxon>
        <taxon>Actinomycetes</taxon>
        <taxon>Micrococcales</taxon>
        <taxon>Brevibacteriaceae</taxon>
        <taxon>Brevibacterium</taxon>
    </lineage>
</organism>
<dbReference type="GO" id="GO:0004719">
    <property type="term" value="F:protein-L-isoaspartate (D-aspartate) O-methyltransferase activity"/>
    <property type="evidence" value="ECO:0007669"/>
    <property type="project" value="InterPro"/>
</dbReference>
<reference evidence="5" key="1">
    <citation type="submission" date="2016-10" db="EMBL/GenBank/DDBJ databases">
        <authorList>
            <person name="Varghese N."/>
            <person name="Submissions S."/>
        </authorList>
    </citation>
    <scope>NUCLEOTIDE SEQUENCE [LARGE SCALE GENOMIC DNA]</scope>
    <source>
        <strain evidence="5">DSM 23676</strain>
    </source>
</reference>
<dbReference type="Pfam" id="PF01135">
    <property type="entry name" value="PCMT"/>
    <property type="match status" value="1"/>
</dbReference>
<dbReference type="SUPFAM" id="SSF53335">
    <property type="entry name" value="S-adenosyl-L-methionine-dependent methyltransferases"/>
    <property type="match status" value="1"/>
</dbReference>
<dbReference type="InterPro" id="IPR000682">
    <property type="entry name" value="PCMT"/>
</dbReference>
<accession>A0A1H1RUK3</accession>
<protein>
    <recommendedName>
        <fullName evidence="2">Protein-L-isoaspartate O-methyltransferase</fullName>
    </recommendedName>
    <alternativeName>
        <fullName evidence="3">Protein L-isoaspartyl methyltransferase</fullName>
    </alternativeName>
</protein>
<dbReference type="PANTHER" id="PTHR11579">
    <property type="entry name" value="PROTEIN-L-ISOASPARTATE O-METHYLTRANSFERASE"/>
    <property type="match status" value="1"/>
</dbReference>
<keyword evidence="5" id="KW-1185">Reference proteome</keyword>
<dbReference type="Proteomes" id="UP000199597">
    <property type="component" value="Chromosome I"/>
</dbReference>
<sequence>MSSEAPHDRIAEAFARIPREPFLPVAERRNASDDVPLPIGHGQTNSQPSTVTDMLRLLDPQPGETVLDLGSGSGWTSMLLAALVGPAGRVLGVERHPALVDSSRAAIHAVTAGAPDPETLAEVAIHEAVPGALGLPAEAPFDRILVSAGTESLPDQLVDQLAGGATMVIPVAGEMFRVVRDGPGADELTFTRHGWYRFVPLVAGE</sequence>
<dbReference type="STRING" id="1136497.SAMN04489752_1620"/>
<dbReference type="GO" id="GO:0005737">
    <property type="term" value="C:cytoplasm"/>
    <property type="evidence" value="ECO:0007669"/>
    <property type="project" value="TreeGrafter"/>
</dbReference>
<evidence type="ECO:0000313" key="5">
    <source>
        <dbReference type="Proteomes" id="UP000199597"/>
    </source>
</evidence>
<dbReference type="Gene3D" id="3.40.50.150">
    <property type="entry name" value="Vaccinia Virus protein VP39"/>
    <property type="match status" value="1"/>
</dbReference>
<evidence type="ECO:0000256" key="3">
    <source>
        <dbReference type="ARBA" id="ARBA00030757"/>
    </source>
</evidence>
<name>A0A1H1RUK3_9MICO</name>
<dbReference type="GO" id="GO:0032259">
    <property type="term" value="P:methylation"/>
    <property type="evidence" value="ECO:0007669"/>
    <property type="project" value="UniProtKB-KW"/>
</dbReference>
<dbReference type="EMBL" id="LT629766">
    <property type="protein sequence ID" value="SDS39384.1"/>
    <property type="molecule type" value="Genomic_DNA"/>
</dbReference>
<dbReference type="RefSeq" id="WP_092012198.1">
    <property type="nucleotide sequence ID" value="NZ_LT629766.1"/>
</dbReference>
<evidence type="ECO:0000256" key="2">
    <source>
        <dbReference type="ARBA" id="ARBA00013346"/>
    </source>
</evidence>
<dbReference type="AlphaFoldDB" id="A0A1H1RUK3"/>
<evidence type="ECO:0000256" key="1">
    <source>
        <dbReference type="ARBA" id="ARBA00005369"/>
    </source>
</evidence>